<sequence>MGAFGAARIRVQAVQLVTRMTPPVCVGGCITQTLPDLARHGFALNSHIYSLLAIVLLSPLHPHHDNIAHVHQHSSYDGPVKYVELRLSAGLNPFRKLTRPPDAELERMKTVLFTALCTYVPNIGNPAMTAETLTSWIEMALGGEEFEMEAWVAEVEVDGQVDSVGIVGVALWNPPTVPDSSGEEPMDVDEAWDMDLGRQVQLPPHRKYPSSEAGAGHSPVTTSLALDRDDKFRAIQEWWYLALLGVEPAWQGRGVGSALLTHHAQMVAPEGVPLALNTQCEQCVGFYQRRGFAIRHEELWALPNGGVHHNRFMSFPADAPVQ</sequence>
<dbReference type="EMBL" id="RSCE01000007">
    <property type="protein sequence ID" value="RSH80916.1"/>
    <property type="molecule type" value="Genomic_DNA"/>
</dbReference>
<dbReference type="PANTHER" id="PTHR42791">
    <property type="entry name" value="GNAT FAMILY ACETYLTRANSFERASE"/>
    <property type="match status" value="1"/>
</dbReference>
<feature type="region of interest" description="Disordered" evidence="1">
    <location>
        <begin position="203"/>
        <end position="222"/>
    </location>
</feature>
<dbReference type="InterPro" id="IPR000182">
    <property type="entry name" value="GNAT_dom"/>
</dbReference>
<dbReference type="PROSITE" id="PS51186">
    <property type="entry name" value="GNAT"/>
    <property type="match status" value="1"/>
</dbReference>
<dbReference type="GeneID" id="39592888"/>
<evidence type="ECO:0000313" key="3">
    <source>
        <dbReference type="EMBL" id="RSH80916.1"/>
    </source>
</evidence>
<dbReference type="AlphaFoldDB" id="A0A427XPZ3"/>
<dbReference type="PANTHER" id="PTHR42791:SF1">
    <property type="entry name" value="N-ACETYLTRANSFERASE DOMAIN-CONTAINING PROTEIN"/>
    <property type="match status" value="1"/>
</dbReference>
<dbReference type="SUPFAM" id="SSF55729">
    <property type="entry name" value="Acyl-CoA N-acyltransferases (Nat)"/>
    <property type="match status" value="1"/>
</dbReference>
<proteinExistence type="predicted"/>
<accession>A0A427XPZ3</accession>
<evidence type="ECO:0000313" key="4">
    <source>
        <dbReference type="Proteomes" id="UP000279236"/>
    </source>
</evidence>
<reference evidence="3 4" key="1">
    <citation type="submission" date="2018-11" db="EMBL/GenBank/DDBJ databases">
        <title>Genome sequence of Apiotrichum porosum DSM 27194.</title>
        <authorList>
            <person name="Aliyu H."/>
            <person name="Gorte O."/>
            <person name="Ochsenreither K."/>
        </authorList>
    </citation>
    <scope>NUCLEOTIDE SEQUENCE [LARGE SCALE GENOMIC DNA]</scope>
    <source>
        <strain evidence="3 4">DSM 27194</strain>
    </source>
</reference>
<keyword evidence="4" id="KW-1185">Reference proteome</keyword>
<protein>
    <recommendedName>
        <fullName evidence="2">N-acetyltransferase domain-containing protein</fullName>
    </recommendedName>
</protein>
<evidence type="ECO:0000256" key="1">
    <source>
        <dbReference type="SAM" id="MobiDB-lite"/>
    </source>
</evidence>
<dbReference type="Pfam" id="PF13508">
    <property type="entry name" value="Acetyltransf_7"/>
    <property type="match status" value="1"/>
</dbReference>
<dbReference type="GO" id="GO:0016747">
    <property type="term" value="F:acyltransferase activity, transferring groups other than amino-acyl groups"/>
    <property type="evidence" value="ECO:0007669"/>
    <property type="project" value="InterPro"/>
</dbReference>
<dbReference type="CDD" id="cd04301">
    <property type="entry name" value="NAT_SF"/>
    <property type="match status" value="1"/>
</dbReference>
<comment type="caution">
    <text evidence="3">The sequence shown here is derived from an EMBL/GenBank/DDBJ whole genome shotgun (WGS) entry which is preliminary data.</text>
</comment>
<organism evidence="3 4">
    <name type="scientific">Apiotrichum porosum</name>
    <dbReference type="NCBI Taxonomy" id="105984"/>
    <lineage>
        <taxon>Eukaryota</taxon>
        <taxon>Fungi</taxon>
        <taxon>Dikarya</taxon>
        <taxon>Basidiomycota</taxon>
        <taxon>Agaricomycotina</taxon>
        <taxon>Tremellomycetes</taxon>
        <taxon>Trichosporonales</taxon>
        <taxon>Trichosporonaceae</taxon>
        <taxon>Apiotrichum</taxon>
    </lineage>
</organism>
<dbReference type="InterPro" id="IPR052523">
    <property type="entry name" value="Trichothecene_AcTrans"/>
</dbReference>
<gene>
    <name evidence="3" type="ORF">EHS24_008345</name>
</gene>
<feature type="domain" description="N-acetyltransferase" evidence="2">
    <location>
        <begin position="178"/>
        <end position="318"/>
    </location>
</feature>
<dbReference type="RefSeq" id="XP_028475635.1">
    <property type="nucleotide sequence ID" value="XM_028623661.1"/>
</dbReference>
<evidence type="ECO:0000259" key="2">
    <source>
        <dbReference type="PROSITE" id="PS51186"/>
    </source>
</evidence>
<dbReference type="OrthoDB" id="4738875at2759"/>
<name>A0A427XPZ3_9TREE</name>
<dbReference type="InterPro" id="IPR016181">
    <property type="entry name" value="Acyl_CoA_acyltransferase"/>
</dbReference>
<dbReference type="Gene3D" id="3.40.630.30">
    <property type="match status" value="1"/>
</dbReference>
<dbReference type="Proteomes" id="UP000279236">
    <property type="component" value="Unassembled WGS sequence"/>
</dbReference>